<dbReference type="Gene3D" id="3.30.200.20">
    <property type="entry name" value="Phosphorylase Kinase, domain 1"/>
    <property type="match status" value="1"/>
</dbReference>
<dbReference type="CDD" id="cd00063">
    <property type="entry name" value="FN3"/>
    <property type="match status" value="1"/>
</dbReference>
<dbReference type="SMART" id="SM00220">
    <property type="entry name" value="S_TKc"/>
    <property type="match status" value="1"/>
</dbReference>
<dbReference type="InterPro" id="IPR001245">
    <property type="entry name" value="Ser-Thr/Tyr_kinase_cat_dom"/>
</dbReference>
<gene>
    <name evidence="6" type="ORF">H696_01982</name>
</gene>
<keyword evidence="2" id="KW-0812">Transmembrane</keyword>
<feature type="compositionally biased region" description="Low complexity" evidence="1">
    <location>
        <begin position="464"/>
        <end position="476"/>
    </location>
</feature>
<name>A0A058Z9R8_FONAL</name>
<keyword evidence="2" id="KW-0472">Membrane</keyword>
<dbReference type="PROSITE" id="PS00108">
    <property type="entry name" value="PROTEIN_KINASE_ST"/>
    <property type="match status" value="1"/>
</dbReference>
<evidence type="ECO:0000256" key="1">
    <source>
        <dbReference type="SAM" id="MobiDB-lite"/>
    </source>
</evidence>
<dbReference type="Pfam" id="PF07714">
    <property type="entry name" value="PK_Tyr_Ser-Thr"/>
    <property type="match status" value="1"/>
</dbReference>
<evidence type="ECO:0000256" key="2">
    <source>
        <dbReference type="SAM" id="Phobius"/>
    </source>
</evidence>
<evidence type="ECO:0000259" key="5">
    <source>
        <dbReference type="PROSITE" id="PS50227"/>
    </source>
</evidence>
<dbReference type="InterPro" id="IPR000719">
    <property type="entry name" value="Prot_kinase_dom"/>
</dbReference>
<dbReference type="InterPro" id="IPR013783">
    <property type="entry name" value="Ig-like_fold"/>
</dbReference>
<dbReference type="PANTHER" id="PTHR44329:SF214">
    <property type="entry name" value="PROTEIN KINASE DOMAIN-CONTAINING PROTEIN"/>
    <property type="match status" value="1"/>
</dbReference>
<feature type="chain" id="PRO_5001566385" evidence="3">
    <location>
        <begin position="35"/>
        <end position="1156"/>
    </location>
</feature>
<feature type="compositionally biased region" description="Gly residues" evidence="1">
    <location>
        <begin position="800"/>
        <end position="809"/>
    </location>
</feature>
<dbReference type="STRING" id="691883.A0A058Z9R8"/>
<evidence type="ECO:0000313" key="7">
    <source>
        <dbReference type="Proteomes" id="UP000030693"/>
    </source>
</evidence>
<dbReference type="GO" id="GO:0004930">
    <property type="term" value="F:G protein-coupled receptor activity"/>
    <property type="evidence" value="ECO:0007669"/>
    <property type="project" value="InterPro"/>
</dbReference>
<keyword evidence="6" id="KW-0418">Kinase</keyword>
<keyword evidence="6" id="KW-0723">Serine/threonine-protein kinase</keyword>
<proteinExistence type="predicted"/>
<dbReference type="InterPro" id="IPR011009">
    <property type="entry name" value="Kinase-like_dom_sf"/>
</dbReference>
<dbReference type="Proteomes" id="UP000030693">
    <property type="component" value="Unassembled WGS sequence"/>
</dbReference>
<feature type="domain" description="G-protein coupled receptors family 2 profile 1" evidence="5">
    <location>
        <begin position="282"/>
        <end position="399"/>
    </location>
</feature>
<feature type="compositionally biased region" description="Low complexity" evidence="1">
    <location>
        <begin position="662"/>
        <end position="700"/>
    </location>
</feature>
<dbReference type="PROSITE" id="PS50227">
    <property type="entry name" value="G_PROTEIN_RECEP_F2_3"/>
    <property type="match status" value="1"/>
</dbReference>
<dbReference type="PROSITE" id="PS50011">
    <property type="entry name" value="PROTEIN_KINASE_DOM"/>
    <property type="match status" value="1"/>
</dbReference>
<dbReference type="SUPFAM" id="SSF49265">
    <property type="entry name" value="Fibronectin type III"/>
    <property type="match status" value="1"/>
</dbReference>
<dbReference type="InterPro" id="IPR008271">
    <property type="entry name" value="Ser/Thr_kinase_AS"/>
</dbReference>
<dbReference type="GO" id="GO:0016020">
    <property type="term" value="C:membrane"/>
    <property type="evidence" value="ECO:0007669"/>
    <property type="project" value="InterPro"/>
</dbReference>
<dbReference type="RefSeq" id="XP_009494157.1">
    <property type="nucleotide sequence ID" value="XM_009495882.1"/>
</dbReference>
<dbReference type="SMART" id="SM00060">
    <property type="entry name" value="FN3"/>
    <property type="match status" value="2"/>
</dbReference>
<dbReference type="SUPFAM" id="SSF56112">
    <property type="entry name" value="Protein kinase-like (PK-like)"/>
    <property type="match status" value="1"/>
</dbReference>
<feature type="compositionally biased region" description="Low complexity" evidence="1">
    <location>
        <begin position="708"/>
        <end position="733"/>
    </location>
</feature>
<dbReference type="InterPro" id="IPR001879">
    <property type="entry name" value="GPCR_2_extracellular_dom"/>
</dbReference>
<dbReference type="GO" id="GO:0005524">
    <property type="term" value="F:ATP binding"/>
    <property type="evidence" value="ECO:0007669"/>
    <property type="project" value="InterPro"/>
</dbReference>
<dbReference type="Gene3D" id="1.10.510.10">
    <property type="entry name" value="Transferase(Phosphotransferase) domain 1"/>
    <property type="match status" value="1"/>
</dbReference>
<feature type="domain" description="Protein kinase" evidence="4">
    <location>
        <begin position="856"/>
        <end position="1153"/>
    </location>
</feature>
<dbReference type="InterPro" id="IPR003961">
    <property type="entry name" value="FN3_dom"/>
</dbReference>
<keyword evidence="7" id="KW-1185">Reference proteome</keyword>
<feature type="region of interest" description="Disordered" evidence="1">
    <location>
        <begin position="774"/>
        <end position="809"/>
    </location>
</feature>
<protein>
    <submittedName>
        <fullName evidence="6">Serine/threonine protein kinase</fullName>
    </submittedName>
</protein>
<dbReference type="GO" id="GO:0004674">
    <property type="term" value="F:protein serine/threonine kinase activity"/>
    <property type="evidence" value="ECO:0007669"/>
    <property type="project" value="UniProtKB-KW"/>
</dbReference>
<keyword evidence="2" id="KW-1133">Transmembrane helix</keyword>
<sequence length="1156" mass="122468">MSKGDSPPGRGRALRPLLLAGLLALACLVHTARAAGSLTGLTPTTLQLPILNVSEVSTLTPTTPKYNPAEIIVAAIQNTINTSSETFPVQTRILFGELDTQSLNTNYCPTEINYYHPILQFATAEAITDADHMVMAHGNVCFFSPTTTINLPTLTYNTRPSSTEATCLSPTSLYELHRLNVGASSQVDAYYPGQGFLPVLTQRTNLSKPVSFFFELLGRSTIPSLAVDSYHRYGAPKPLFFATGVHCPANSSCQFPGSSAAQCVCANDYRPSADLKLCERISCPAKEAFNASWPLTLGNAQATGTCNEGWTGLPTLKCSADGVWATSPSGTPCTRRVCPAIYENFTQFPATDSLEVANGVCDAAAGYGGTIPRQCRADGTWGPIAPEDSCGQVACFAETSPTTGIRHPQTLFGQVATATCPAGFAPGLDQVRIQCSSSTRKFELPYLNGAGTAYPSNSSPCKLSPTPSSHSLSSLTASHRNSNSITLRWGLTVDRVGDNVAVMTGASTSSLFTTITGGESIISDNFRIVGLSPVRSYNFRVSMVDDPDDFVQMQFTTTVAPPGPISPPDFPTATRAQITWAPVSFANGYRVSLASRGTYAEPASGAALFADDEYVLVKDTTDTTIILDNLIAGDSYSVRVQAGAGSDWEPDGSVVNFVQNSNVVMPTDPPTGSSSSGSGPVGSLPGDGSSSSPTDPSGPGSSPGGSDSGSPSNSGIGSHDPGSSSIGSSGSDPNPTKGRSLLPIVLPIVLVLLLLVVALVIIWFFWYRRRRGGKNKADDVDAGTGGMPLSPMHGASIRSGGSGSVGGSIGGGSAGGGSFNHRSMAGRVRTADATVVNTLMDLSVPGFLALDLTQQIRQDEVIGTGGLGTVYCGTVLDRAIQDRYHVERVAIKYVHPDEKISEQENTQRFQQEVSILWALSFNDYVIQLIGFSASPPAIITPLYDTDLYHLLHGHDGEAAIIQRGTTLPLLPINQVAWLVYRVARGLASIHAVGVAHRDIKSANVLLNPSREHAGFYDPVICDFGLATTSEEGVNRMKAVAGLSPRYASPETFSHNLLSTNITTSIFEDQQADIYSFGVLLHEIFTRSIPWLGFTNDEIQFEVRSGKRLPAVDVLDYKSHPAALVIKQQMDAALLARAASRPTIQDIIVAFASFSEV</sequence>
<dbReference type="AlphaFoldDB" id="A0A058Z9R8"/>
<keyword evidence="3" id="KW-0732">Signal</keyword>
<keyword evidence="6" id="KW-0808">Transferase</keyword>
<dbReference type="InterPro" id="IPR036116">
    <property type="entry name" value="FN3_sf"/>
</dbReference>
<dbReference type="OrthoDB" id="4062651at2759"/>
<dbReference type="eggNOG" id="KOG0192">
    <property type="taxonomic scope" value="Eukaryota"/>
</dbReference>
<feature type="transmembrane region" description="Helical" evidence="2">
    <location>
        <begin position="741"/>
        <end position="766"/>
    </location>
</feature>
<feature type="region of interest" description="Disordered" evidence="1">
    <location>
        <begin position="662"/>
        <end position="735"/>
    </location>
</feature>
<feature type="region of interest" description="Disordered" evidence="1">
    <location>
        <begin position="457"/>
        <end position="476"/>
    </location>
</feature>
<dbReference type="GeneID" id="20526707"/>
<dbReference type="PANTHER" id="PTHR44329">
    <property type="entry name" value="SERINE/THREONINE-PROTEIN KINASE TNNI3K-RELATED"/>
    <property type="match status" value="1"/>
</dbReference>
<evidence type="ECO:0000259" key="4">
    <source>
        <dbReference type="PROSITE" id="PS50011"/>
    </source>
</evidence>
<dbReference type="Gene3D" id="2.60.40.10">
    <property type="entry name" value="Immunoglobulins"/>
    <property type="match status" value="1"/>
</dbReference>
<evidence type="ECO:0000256" key="3">
    <source>
        <dbReference type="SAM" id="SignalP"/>
    </source>
</evidence>
<accession>A0A058Z9R8</accession>
<feature type="signal peptide" evidence="3">
    <location>
        <begin position="1"/>
        <end position="34"/>
    </location>
</feature>
<reference evidence="6" key="1">
    <citation type="submission" date="2013-04" db="EMBL/GenBank/DDBJ databases">
        <title>The Genome Sequence of Fonticula alba ATCC 38817.</title>
        <authorList>
            <consortium name="The Broad Institute Genomics Platform"/>
            <person name="Russ C."/>
            <person name="Cuomo C."/>
            <person name="Burger G."/>
            <person name="Gray M.W."/>
            <person name="Holland P.W.H."/>
            <person name="King N."/>
            <person name="Lang F.B.F."/>
            <person name="Roger A.J."/>
            <person name="Ruiz-Trillo I."/>
            <person name="Brown M."/>
            <person name="Walker B."/>
            <person name="Young S."/>
            <person name="Zeng Q."/>
            <person name="Gargeya S."/>
            <person name="Fitzgerald M."/>
            <person name="Haas B."/>
            <person name="Abouelleil A."/>
            <person name="Allen A.W."/>
            <person name="Alvarado L."/>
            <person name="Arachchi H.M."/>
            <person name="Berlin A.M."/>
            <person name="Chapman S.B."/>
            <person name="Gainer-Dewar J."/>
            <person name="Goldberg J."/>
            <person name="Griggs A."/>
            <person name="Gujja S."/>
            <person name="Hansen M."/>
            <person name="Howarth C."/>
            <person name="Imamovic A."/>
            <person name="Ireland A."/>
            <person name="Larimer J."/>
            <person name="McCowan C."/>
            <person name="Murphy C."/>
            <person name="Pearson M."/>
            <person name="Poon T.W."/>
            <person name="Priest M."/>
            <person name="Roberts A."/>
            <person name="Saif S."/>
            <person name="Shea T."/>
            <person name="Sisk P."/>
            <person name="Sykes S."/>
            <person name="Wortman J."/>
            <person name="Nusbaum C."/>
            <person name="Birren B."/>
        </authorList>
    </citation>
    <scope>NUCLEOTIDE SEQUENCE [LARGE SCALE GENOMIC DNA]</scope>
    <source>
        <strain evidence="6">ATCC 38817</strain>
    </source>
</reference>
<dbReference type="InterPro" id="IPR051681">
    <property type="entry name" value="Ser/Thr_Kinases-Pseudokinases"/>
</dbReference>
<dbReference type="PROSITE" id="PS51257">
    <property type="entry name" value="PROKAR_LIPOPROTEIN"/>
    <property type="match status" value="1"/>
</dbReference>
<organism evidence="6">
    <name type="scientific">Fonticula alba</name>
    <name type="common">Slime mold</name>
    <dbReference type="NCBI Taxonomy" id="691883"/>
    <lineage>
        <taxon>Eukaryota</taxon>
        <taxon>Rotosphaerida</taxon>
        <taxon>Fonticulaceae</taxon>
        <taxon>Fonticula</taxon>
    </lineage>
</organism>
<evidence type="ECO:0000313" key="6">
    <source>
        <dbReference type="EMBL" id="KCV71034.1"/>
    </source>
</evidence>
<dbReference type="EMBL" id="KB932203">
    <property type="protein sequence ID" value="KCV71034.1"/>
    <property type="molecule type" value="Genomic_DNA"/>
</dbReference>